<sequence>MPAGCMFVPPEVLLFAIVSFASVQAHSTSGPGGATPNGSEGGAGGLQSVLKDTVSPAFGATVIIIITVIVSGSAYLCFLKYICTGCCKPTQVAPLSQMDPNKSEEQV</sequence>
<keyword evidence="4" id="KW-1185">Reference proteome</keyword>
<evidence type="ECO:0000256" key="1">
    <source>
        <dbReference type="SAM" id="Phobius"/>
    </source>
</evidence>
<name>A0A9Q1DV01_CONCO</name>
<proteinExistence type="predicted"/>
<keyword evidence="2" id="KW-0732">Signal</keyword>
<evidence type="ECO:0000313" key="4">
    <source>
        <dbReference type="Proteomes" id="UP001152803"/>
    </source>
</evidence>
<organism evidence="3 4">
    <name type="scientific">Conger conger</name>
    <name type="common">Conger eel</name>
    <name type="synonym">Muraena conger</name>
    <dbReference type="NCBI Taxonomy" id="82655"/>
    <lineage>
        <taxon>Eukaryota</taxon>
        <taxon>Metazoa</taxon>
        <taxon>Chordata</taxon>
        <taxon>Craniata</taxon>
        <taxon>Vertebrata</taxon>
        <taxon>Euteleostomi</taxon>
        <taxon>Actinopterygii</taxon>
        <taxon>Neopterygii</taxon>
        <taxon>Teleostei</taxon>
        <taxon>Anguilliformes</taxon>
        <taxon>Congridae</taxon>
        <taxon>Conger</taxon>
    </lineage>
</organism>
<dbReference type="OrthoDB" id="8949440at2759"/>
<evidence type="ECO:0000256" key="2">
    <source>
        <dbReference type="SAM" id="SignalP"/>
    </source>
</evidence>
<comment type="caution">
    <text evidence="3">The sequence shown here is derived from an EMBL/GenBank/DDBJ whole genome shotgun (WGS) entry which is preliminary data.</text>
</comment>
<protein>
    <submittedName>
        <fullName evidence="3">Uncharacterized protein</fullName>
    </submittedName>
</protein>
<keyword evidence="1" id="KW-0812">Transmembrane</keyword>
<accession>A0A9Q1DV01</accession>
<evidence type="ECO:0000313" key="3">
    <source>
        <dbReference type="EMBL" id="KAJ8282221.1"/>
    </source>
</evidence>
<reference evidence="3" key="1">
    <citation type="journal article" date="2023" name="Science">
        <title>Genome structures resolve the early diversification of teleost fishes.</title>
        <authorList>
            <person name="Parey E."/>
            <person name="Louis A."/>
            <person name="Montfort J."/>
            <person name="Bouchez O."/>
            <person name="Roques C."/>
            <person name="Iampietro C."/>
            <person name="Lluch J."/>
            <person name="Castinel A."/>
            <person name="Donnadieu C."/>
            <person name="Desvignes T."/>
            <person name="Floi Bucao C."/>
            <person name="Jouanno E."/>
            <person name="Wen M."/>
            <person name="Mejri S."/>
            <person name="Dirks R."/>
            <person name="Jansen H."/>
            <person name="Henkel C."/>
            <person name="Chen W.J."/>
            <person name="Zahm M."/>
            <person name="Cabau C."/>
            <person name="Klopp C."/>
            <person name="Thompson A.W."/>
            <person name="Robinson-Rechavi M."/>
            <person name="Braasch I."/>
            <person name="Lecointre G."/>
            <person name="Bobe J."/>
            <person name="Postlethwait J.H."/>
            <person name="Berthelot C."/>
            <person name="Roest Crollius H."/>
            <person name="Guiguen Y."/>
        </authorList>
    </citation>
    <scope>NUCLEOTIDE SEQUENCE</scope>
    <source>
        <strain evidence="3">Concon-B</strain>
    </source>
</reference>
<keyword evidence="1" id="KW-0472">Membrane</keyword>
<dbReference type="EMBL" id="JAFJMO010000003">
    <property type="protein sequence ID" value="KAJ8282221.1"/>
    <property type="molecule type" value="Genomic_DNA"/>
</dbReference>
<keyword evidence="1" id="KW-1133">Transmembrane helix</keyword>
<gene>
    <name evidence="3" type="ORF">COCON_G00047400</name>
</gene>
<dbReference type="Proteomes" id="UP001152803">
    <property type="component" value="Unassembled WGS sequence"/>
</dbReference>
<feature type="signal peptide" evidence="2">
    <location>
        <begin position="1"/>
        <end position="25"/>
    </location>
</feature>
<feature type="chain" id="PRO_5040483141" evidence="2">
    <location>
        <begin position="26"/>
        <end position="107"/>
    </location>
</feature>
<dbReference type="AlphaFoldDB" id="A0A9Q1DV01"/>
<feature type="transmembrane region" description="Helical" evidence="1">
    <location>
        <begin position="57"/>
        <end position="78"/>
    </location>
</feature>